<dbReference type="AlphaFoldDB" id="A0A1L9T064"/>
<reference evidence="3" key="1">
    <citation type="journal article" date="2017" name="Genome Biol.">
        <title>Comparative genomics reveals high biological diversity and specific adaptations in the industrially and medically important fungal genus Aspergillus.</title>
        <authorList>
            <person name="de Vries R.P."/>
            <person name="Riley R."/>
            <person name="Wiebenga A."/>
            <person name="Aguilar-Osorio G."/>
            <person name="Amillis S."/>
            <person name="Uchima C.A."/>
            <person name="Anderluh G."/>
            <person name="Asadollahi M."/>
            <person name="Askin M."/>
            <person name="Barry K."/>
            <person name="Battaglia E."/>
            <person name="Bayram O."/>
            <person name="Benocci T."/>
            <person name="Braus-Stromeyer S.A."/>
            <person name="Caldana C."/>
            <person name="Canovas D."/>
            <person name="Cerqueira G.C."/>
            <person name="Chen F."/>
            <person name="Chen W."/>
            <person name="Choi C."/>
            <person name="Clum A."/>
            <person name="Dos Santos R.A."/>
            <person name="Damasio A.R."/>
            <person name="Diallinas G."/>
            <person name="Emri T."/>
            <person name="Fekete E."/>
            <person name="Flipphi M."/>
            <person name="Freyberg S."/>
            <person name="Gallo A."/>
            <person name="Gournas C."/>
            <person name="Habgood R."/>
            <person name="Hainaut M."/>
            <person name="Harispe M.L."/>
            <person name="Henrissat B."/>
            <person name="Hilden K.S."/>
            <person name="Hope R."/>
            <person name="Hossain A."/>
            <person name="Karabika E."/>
            <person name="Karaffa L."/>
            <person name="Karanyi Z."/>
            <person name="Krasevec N."/>
            <person name="Kuo A."/>
            <person name="Kusch H."/>
            <person name="LaButti K."/>
            <person name="Lagendijk E.L."/>
            <person name="Lapidus A."/>
            <person name="Levasseur A."/>
            <person name="Lindquist E."/>
            <person name="Lipzen A."/>
            <person name="Logrieco A.F."/>
            <person name="MacCabe A."/>
            <person name="Maekelae M.R."/>
            <person name="Malavazi I."/>
            <person name="Melin P."/>
            <person name="Meyer V."/>
            <person name="Mielnichuk N."/>
            <person name="Miskei M."/>
            <person name="Molnar A.P."/>
            <person name="Mule G."/>
            <person name="Ngan C.Y."/>
            <person name="Orejas M."/>
            <person name="Orosz E."/>
            <person name="Ouedraogo J.P."/>
            <person name="Overkamp K.M."/>
            <person name="Park H.-S."/>
            <person name="Perrone G."/>
            <person name="Piumi F."/>
            <person name="Punt P.J."/>
            <person name="Ram A.F."/>
            <person name="Ramon A."/>
            <person name="Rauscher S."/>
            <person name="Record E."/>
            <person name="Riano-Pachon D.M."/>
            <person name="Robert V."/>
            <person name="Roehrig J."/>
            <person name="Ruller R."/>
            <person name="Salamov A."/>
            <person name="Salih N.S."/>
            <person name="Samson R.A."/>
            <person name="Sandor E."/>
            <person name="Sanguinetti M."/>
            <person name="Schuetze T."/>
            <person name="Sepcic K."/>
            <person name="Shelest E."/>
            <person name="Sherlock G."/>
            <person name="Sophianopoulou V."/>
            <person name="Squina F.M."/>
            <person name="Sun H."/>
            <person name="Susca A."/>
            <person name="Todd R.B."/>
            <person name="Tsang A."/>
            <person name="Unkles S.E."/>
            <person name="van de Wiele N."/>
            <person name="van Rossen-Uffink D."/>
            <person name="Oliveira J.V."/>
            <person name="Vesth T.C."/>
            <person name="Visser J."/>
            <person name="Yu J.-H."/>
            <person name="Zhou M."/>
            <person name="Andersen M.R."/>
            <person name="Archer D.B."/>
            <person name="Baker S.E."/>
            <person name="Benoit I."/>
            <person name="Brakhage A.A."/>
            <person name="Braus G.H."/>
            <person name="Fischer R."/>
            <person name="Frisvad J.C."/>
            <person name="Goldman G.H."/>
            <person name="Houbraken J."/>
            <person name="Oakley B."/>
            <person name="Pocsi I."/>
            <person name="Scazzocchio C."/>
            <person name="Seiboth B."/>
            <person name="vanKuyk P.A."/>
            <person name="Wortman J."/>
            <person name="Dyer P.S."/>
            <person name="Grigoriev I.V."/>
        </authorList>
    </citation>
    <scope>NUCLEOTIDE SEQUENCE [LARGE SCALE GENOMIC DNA]</scope>
    <source>
        <strain evidence="3">CBS 593.65</strain>
    </source>
</reference>
<evidence type="ECO:0000313" key="2">
    <source>
        <dbReference type="EMBL" id="OJJ52806.1"/>
    </source>
</evidence>
<dbReference type="STRING" id="1036612.A0A1L9T064"/>
<name>A0A1L9T064_9EURO</name>
<organism evidence="2 3">
    <name type="scientific">Aspergillus sydowii CBS 593.65</name>
    <dbReference type="NCBI Taxonomy" id="1036612"/>
    <lineage>
        <taxon>Eukaryota</taxon>
        <taxon>Fungi</taxon>
        <taxon>Dikarya</taxon>
        <taxon>Ascomycota</taxon>
        <taxon>Pezizomycotina</taxon>
        <taxon>Eurotiomycetes</taxon>
        <taxon>Eurotiomycetidae</taxon>
        <taxon>Eurotiales</taxon>
        <taxon>Aspergillaceae</taxon>
        <taxon>Aspergillus</taxon>
        <taxon>Aspergillus subgen. Nidulantes</taxon>
    </lineage>
</organism>
<dbReference type="EMBL" id="KV878599">
    <property type="protein sequence ID" value="OJJ52806.1"/>
    <property type="molecule type" value="Genomic_DNA"/>
</dbReference>
<feature type="domain" description="FAD dependent oxidoreductase" evidence="1">
    <location>
        <begin position="48"/>
        <end position="424"/>
    </location>
</feature>
<keyword evidence="3" id="KW-1185">Reference proteome</keyword>
<gene>
    <name evidence="2" type="ORF">ASPSYDRAFT_36903</name>
</gene>
<dbReference type="RefSeq" id="XP_040696612.1">
    <property type="nucleotide sequence ID" value="XM_040845484.1"/>
</dbReference>
<dbReference type="InterPro" id="IPR006076">
    <property type="entry name" value="FAD-dep_OxRdtase"/>
</dbReference>
<dbReference type="InterPro" id="IPR036188">
    <property type="entry name" value="FAD/NAD-bd_sf"/>
</dbReference>
<protein>
    <recommendedName>
        <fullName evidence="1">FAD dependent oxidoreductase domain-containing protein</fullName>
    </recommendedName>
</protein>
<dbReference type="Gene3D" id="3.50.50.60">
    <property type="entry name" value="FAD/NAD(P)-binding domain"/>
    <property type="match status" value="1"/>
</dbReference>
<proteinExistence type="predicted"/>
<sequence>MSSSFDGIYEPGVIDPGLPVHNPTKPFWQSSPHRFANYRSPWPETPVDIAIIGSGMTGSNLARSLLKMRPGLRVVLLEARTLCSGATGRNGGHIKTMTYADWGNRKRDLGVEEAIRVTKFEHSHLQAMGDAIRADNIDCDLAMTDGLDVYYDEKTFAKAVAGLADMRTYIPEIADKYQICTDLHRLRTEMKLSDRCIGAIIVPSASLWPYKMVLGLLEPIIKGDTLNVQTNTTVLSIEDGPSRESATIHTSQGIIEARNVVHATNGWLGHLLHELRPYVSPVRGNVVHYDATSNTSPFGLSSRYSLWMRYAAKDYDYLIQRSSGDIVVGRANTARKATGDDSRTDLCPMAHLRGMADEVAASPAKGASAHITHAWSGILAFTQDTSPFVGRLPFPHRQHQWVCGAYHGVGMTKAFRTAEMLAHLILDIPLSDEYPRSMFLTDKRVADLEKSLDKGLPIKAAL</sequence>
<dbReference type="Gene3D" id="3.30.9.10">
    <property type="entry name" value="D-Amino Acid Oxidase, subunit A, domain 2"/>
    <property type="match status" value="1"/>
</dbReference>
<dbReference type="Proteomes" id="UP000184356">
    <property type="component" value="Unassembled WGS sequence"/>
</dbReference>
<evidence type="ECO:0000313" key="3">
    <source>
        <dbReference type="Proteomes" id="UP000184356"/>
    </source>
</evidence>
<dbReference type="GO" id="GO:0005737">
    <property type="term" value="C:cytoplasm"/>
    <property type="evidence" value="ECO:0007669"/>
    <property type="project" value="TreeGrafter"/>
</dbReference>
<dbReference type="OrthoDB" id="429143at2759"/>
<dbReference type="PANTHER" id="PTHR13847:SF279">
    <property type="entry name" value="FAD DEPENDENT OXIDOREDUCTASE DOMAIN-CONTAINING PROTEIN-RELATED"/>
    <property type="match status" value="1"/>
</dbReference>
<dbReference type="Pfam" id="PF01266">
    <property type="entry name" value="DAO"/>
    <property type="match status" value="1"/>
</dbReference>
<dbReference type="VEuPathDB" id="FungiDB:ASPSYDRAFT_36903"/>
<dbReference type="PANTHER" id="PTHR13847">
    <property type="entry name" value="SARCOSINE DEHYDROGENASE-RELATED"/>
    <property type="match status" value="1"/>
</dbReference>
<accession>A0A1L9T064</accession>
<dbReference type="SUPFAM" id="SSF51905">
    <property type="entry name" value="FAD/NAD(P)-binding domain"/>
    <property type="match status" value="1"/>
</dbReference>
<dbReference type="GeneID" id="63761557"/>
<evidence type="ECO:0000259" key="1">
    <source>
        <dbReference type="Pfam" id="PF01266"/>
    </source>
</evidence>